<dbReference type="InterPro" id="IPR012334">
    <property type="entry name" value="Pectin_lyas_fold"/>
</dbReference>
<dbReference type="InterPro" id="IPR011050">
    <property type="entry name" value="Pectin_lyase_fold/virulence"/>
</dbReference>
<sequence length="356" mass="35480">MLGAGIVLVVGLLAAQAGPAGAARVTALCTNSSTDSATLQAAIDGSSVGDEIVIDGPCSLTATLVLAGGRSYRGDGRQATLTQAAGRNLGALLASDSWAGNWTFAGEPITLRDLTIDANRAANPSAGDAVVVRSWNSRVEDLTIYNAAGNGLTITATSRNGTGLGSGRSQVNGLVRGVFVSSSGKNGIYVQDPGNAVTDWNLLDSWVAGSGQNGIRLENGAGWRVSGNHVYGIVLSGISVDRLFGTTVADNYVEDFGAAGNGIGVTVQGDSASTISGNKVFQYTGGGGTFIAVRSVTYGTGNLAVTGNTVRGNGSGTGLSYQRGSNGLVVTSTGNAVAGVATQRNAGSGVTVTAGV</sequence>
<evidence type="ECO:0000313" key="3">
    <source>
        <dbReference type="EMBL" id="MFI7589593.1"/>
    </source>
</evidence>
<evidence type="ECO:0000256" key="1">
    <source>
        <dbReference type="SAM" id="SignalP"/>
    </source>
</evidence>
<dbReference type="SMART" id="SM00710">
    <property type="entry name" value="PbH1"/>
    <property type="match status" value="8"/>
</dbReference>
<keyword evidence="4" id="KW-1185">Reference proteome</keyword>
<protein>
    <submittedName>
        <fullName evidence="3">Right-handed parallel beta-helix repeat-containing protein</fullName>
    </submittedName>
</protein>
<dbReference type="Proteomes" id="UP001612915">
    <property type="component" value="Unassembled WGS sequence"/>
</dbReference>
<feature type="domain" description="Right handed beta helix" evidence="2">
    <location>
        <begin position="175"/>
        <end position="328"/>
    </location>
</feature>
<keyword evidence="1" id="KW-0732">Signal</keyword>
<dbReference type="Pfam" id="PF13229">
    <property type="entry name" value="Beta_helix"/>
    <property type="match status" value="1"/>
</dbReference>
<dbReference type="InterPro" id="IPR006626">
    <property type="entry name" value="PbH1"/>
</dbReference>
<organism evidence="3 4">
    <name type="scientific">Spongisporangium articulatum</name>
    <dbReference type="NCBI Taxonomy" id="3362603"/>
    <lineage>
        <taxon>Bacteria</taxon>
        <taxon>Bacillati</taxon>
        <taxon>Actinomycetota</taxon>
        <taxon>Actinomycetes</taxon>
        <taxon>Kineosporiales</taxon>
        <taxon>Kineosporiaceae</taxon>
        <taxon>Spongisporangium</taxon>
    </lineage>
</organism>
<dbReference type="Gene3D" id="2.160.20.10">
    <property type="entry name" value="Single-stranded right-handed beta-helix, Pectin lyase-like"/>
    <property type="match status" value="1"/>
</dbReference>
<evidence type="ECO:0000313" key="4">
    <source>
        <dbReference type="Proteomes" id="UP001612915"/>
    </source>
</evidence>
<gene>
    <name evidence="3" type="ORF">ACIB24_21205</name>
</gene>
<name>A0ABW8AU34_9ACTN</name>
<dbReference type="InterPro" id="IPR039448">
    <property type="entry name" value="Beta_helix"/>
</dbReference>
<comment type="caution">
    <text evidence="3">The sequence shown here is derived from an EMBL/GenBank/DDBJ whole genome shotgun (WGS) entry which is preliminary data.</text>
</comment>
<dbReference type="RefSeq" id="WP_398284197.1">
    <property type="nucleotide sequence ID" value="NZ_JBITLV010000008.1"/>
</dbReference>
<proteinExistence type="predicted"/>
<reference evidence="3 4" key="1">
    <citation type="submission" date="2024-10" db="EMBL/GenBank/DDBJ databases">
        <title>The Natural Products Discovery Center: Release of the First 8490 Sequenced Strains for Exploring Actinobacteria Biosynthetic Diversity.</title>
        <authorList>
            <person name="Kalkreuter E."/>
            <person name="Kautsar S.A."/>
            <person name="Yang D."/>
            <person name="Bader C.D."/>
            <person name="Teijaro C.N."/>
            <person name="Fluegel L."/>
            <person name="Davis C.M."/>
            <person name="Simpson J.R."/>
            <person name="Lauterbach L."/>
            <person name="Steele A.D."/>
            <person name="Gui C."/>
            <person name="Meng S."/>
            <person name="Li G."/>
            <person name="Viehrig K."/>
            <person name="Ye F."/>
            <person name="Su P."/>
            <person name="Kiefer A.F."/>
            <person name="Nichols A."/>
            <person name="Cepeda A.J."/>
            <person name="Yan W."/>
            <person name="Fan B."/>
            <person name="Jiang Y."/>
            <person name="Adhikari A."/>
            <person name="Zheng C.-J."/>
            <person name="Schuster L."/>
            <person name="Cowan T.M."/>
            <person name="Smanski M.J."/>
            <person name="Chevrette M.G."/>
            <person name="De Carvalho L.P.S."/>
            <person name="Shen B."/>
        </authorList>
    </citation>
    <scope>NUCLEOTIDE SEQUENCE [LARGE SCALE GENOMIC DNA]</scope>
    <source>
        <strain evidence="3 4">NPDC049639</strain>
    </source>
</reference>
<accession>A0ABW8AU34</accession>
<feature type="chain" id="PRO_5045223528" evidence="1">
    <location>
        <begin position="23"/>
        <end position="356"/>
    </location>
</feature>
<dbReference type="EMBL" id="JBITLV010000008">
    <property type="protein sequence ID" value="MFI7589593.1"/>
    <property type="molecule type" value="Genomic_DNA"/>
</dbReference>
<dbReference type="SUPFAM" id="SSF51126">
    <property type="entry name" value="Pectin lyase-like"/>
    <property type="match status" value="1"/>
</dbReference>
<evidence type="ECO:0000259" key="2">
    <source>
        <dbReference type="Pfam" id="PF13229"/>
    </source>
</evidence>
<feature type="signal peptide" evidence="1">
    <location>
        <begin position="1"/>
        <end position="22"/>
    </location>
</feature>